<dbReference type="Gene3D" id="2.40.50.140">
    <property type="entry name" value="Nucleic acid-binding proteins"/>
    <property type="match status" value="1"/>
</dbReference>
<reference evidence="3" key="1">
    <citation type="submission" date="2021-01" db="EMBL/GenBank/DDBJ databases">
        <title>WGS of actinomycetes isolated from Thailand.</title>
        <authorList>
            <person name="Thawai C."/>
        </authorList>
    </citation>
    <scope>NUCLEOTIDE SEQUENCE</scope>
    <source>
        <strain evidence="3">RCU-197</strain>
    </source>
</reference>
<dbReference type="Pfam" id="PF00313">
    <property type="entry name" value="CSD"/>
    <property type="match status" value="1"/>
</dbReference>
<comment type="caution">
    <text evidence="3">The sequence shown here is derived from an EMBL/GenBank/DDBJ whole genome shotgun (WGS) entry which is preliminary data.</text>
</comment>
<organism evidence="3 4">
    <name type="scientific">Streptomyces actinomycinicus</name>
    <dbReference type="NCBI Taxonomy" id="1695166"/>
    <lineage>
        <taxon>Bacteria</taxon>
        <taxon>Bacillati</taxon>
        <taxon>Actinomycetota</taxon>
        <taxon>Actinomycetes</taxon>
        <taxon>Kitasatosporales</taxon>
        <taxon>Streptomycetaceae</taxon>
        <taxon>Streptomyces</taxon>
    </lineage>
</organism>
<name>A0A937JL51_9ACTN</name>
<dbReference type="EMBL" id="JAERRK010000006">
    <property type="protein sequence ID" value="MBL1083244.1"/>
    <property type="molecule type" value="Genomic_DNA"/>
</dbReference>
<protein>
    <submittedName>
        <fullName evidence="3">Cold shock domain-containing protein</fullName>
    </submittedName>
</protein>
<gene>
    <name evidence="3" type="ORF">JK359_14815</name>
</gene>
<dbReference type="GO" id="GO:0003676">
    <property type="term" value="F:nucleic acid binding"/>
    <property type="evidence" value="ECO:0007669"/>
    <property type="project" value="InterPro"/>
</dbReference>
<feature type="domain" description="CSD" evidence="2">
    <location>
        <begin position="22"/>
        <end position="58"/>
    </location>
</feature>
<dbReference type="InterPro" id="IPR002059">
    <property type="entry name" value="CSP_DNA-bd"/>
</dbReference>
<sequence>MKPLPGSADRHDSPEPHVRPDVHHDSIEAADPKSLREGQKVTMEVTQGAKGPQAERVVPG</sequence>
<accession>A0A937JL51</accession>
<feature type="compositionally biased region" description="Basic and acidic residues" evidence="1">
    <location>
        <begin position="8"/>
        <end position="37"/>
    </location>
</feature>
<dbReference type="AlphaFoldDB" id="A0A937JL51"/>
<evidence type="ECO:0000313" key="3">
    <source>
        <dbReference type="EMBL" id="MBL1083244.1"/>
    </source>
</evidence>
<feature type="region of interest" description="Disordered" evidence="1">
    <location>
        <begin position="1"/>
        <end position="37"/>
    </location>
</feature>
<keyword evidence="4" id="KW-1185">Reference proteome</keyword>
<dbReference type="Proteomes" id="UP000661858">
    <property type="component" value="Unassembled WGS sequence"/>
</dbReference>
<evidence type="ECO:0000313" key="4">
    <source>
        <dbReference type="Proteomes" id="UP000661858"/>
    </source>
</evidence>
<evidence type="ECO:0000259" key="2">
    <source>
        <dbReference type="Pfam" id="PF00313"/>
    </source>
</evidence>
<dbReference type="SUPFAM" id="SSF50249">
    <property type="entry name" value="Nucleic acid-binding proteins"/>
    <property type="match status" value="1"/>
</dbReference>
<dbReference type="InterPro" id="IPR012340">
    <property type="entry name" value="NA-bd_OB-fold"/>
</dbReference>
<proteinExistence type="predicted"/>
<evidence type="ECO:0000256" key="1">
    <source>
        <dbReference type="SAM" id="MobiDB-lite"/>
    </source>
</evidence>